<dbReference type="InterPro" id="IPR016032">
    <property type="entry name" value="Sig_transdc_resp-reg_C-effctor"/>
</dbReference>
<keyword evidence="3" id="KW-0238">DNA-binding</keyword>
<dbReference type="Gene3D" id="3.40.50.2300">
    <property type="match status" value="1"/>
</dbReference>
<dbReference type="SMART" id="SM00421">
    <property type="entry name" value="HTH_LUXR"/>
    <property type="match status" value="1"/>
</dbReference>
<evidence type="ECO:0000256" key="3">
    <source>
        <dbReference type="ARBA" id="ARBA00023125"/>
    </source>
</evidence>
<evidence type="ECO:0000256" key="4">
    <source>
        <dbReference type="ARBA" id="ARBA00023163"/>
    </source>
</evidence>
<dbReference type="Proteomes" id="UP001410394">
    <property type="component" value="Unassembled WGS sequence"/>
</dbReference>
<keyword evidence="1 5" id="KW-0597">Phosphoprotein</keyword>
<dbReference type="PROSITE" id="PS50043">
    <property type="entry name" value="HTH_LUXR_2"/>
    <property type="match status" value="1"/>
</dbReference>
<name>A0ABU9Z089_9RHOO</name>
<evidence type="ECO:0000256" key="2">
    <source>
        <dbReference type="ARBA" id="ARBA00023015"/>
    </source>
</evidence>
<dbReference type="InterPro" id="IPR058245">
    <property type="entry name" value="NreC/VraR/RcsB-like_REC"/>
</dbReference>
<dbReference type="EMBL" id="JBDIVE010000006">
    <property type="protein sequence ID" value="MEN3069375.1"/>
    <property type="molecule type" value="Genomic_DNA"/>
</dbReference>
<evidence type="ECO:0000256" key="5">
    <source>
        <dbReference type="PROSITE-ProRule" id="PRU00169"/>
    </source>
</evidence>
<dbReference type="Pfam" id="PF00196">
    <property type="entry name" value="GerE"/>
    <property type="match status" value="1"/>
</dbReference>
<evidence type="ECO:0000313" key="8">
    <source>
        <dbReference type="EMBL" id="MEN3069375.1"/>
    </source>
</evidence>
<dbReference type="PANTHER" id="PTHR43214">
    <property type="entry name" value="TWO-COMPONENT RESPONSE REGULATOR"/>
    <property type="match status" value="1"/>
</dbReference>
<accession>A0ABU9Z089</accession>
<keyword evidence="2" id="KW-0805">Transcription regulation</keyword>
<dbReference type="RefSeq" id="WP_345920144.1">
    <property type="nucleotide sequence ID" value="NZ_JBDIVE010000006.1"/>
</dbReference>
<protein>
    <submittedName>
        <fullName evidence="8">Response regulator transcription factor</fullName>
    </submittedName>
</protein>
<gene>
    <name evidence="8" type="ORF">ABDB84_12860</name>
</gene>
<evidence type="ECO:0000259" key="7">
    <source>
        <dbReference type="PROSITE" id="PS50110"/>
    </source>
</evidence>
<keyword evidence="4" id="KW-0804">Transcription</keyword>
<evidence type="ECO:0000259" key="6">
    <source>
        <dbReference type="PROSITE" id="PS50043"/>
    </source>
</evidence>
<dbReference type="PROSITE" id="PS50110">
    <property type="entry name" value="RESPONSE_REGULATORY"/>
    <property type="match status" value="1"/>
</dbReference>
<dbReference type="InterPro" id="IPR039420">
    <property type="entry name" value="WalR-like"/>
</dbReference>
<dbReference type="SUPFAM" id="SSF52172">
    <property type="entry name" value="CheY-like"/>
    <property type="match status" value="1"/>
</dbReference>
<evidence type="ECO:0000313" key="9">
    <source>
        <dbReference type="Proteomes" id="UP001410394"/>
    </source>
</evidence>
<dbReference type="CDD" id="cd06170">
    <property type="entry name" value="LuxR_C_like"/>
    <property type="match status" value="1"/>
</dbReference>
<proteinExistence type="predicted"/>
<dbReference type="InterPro" id="IPR001789">
    <property type="entry name" value="Sig_transdc_resp-reg_receiver"/>
</dbReference>
<dbReference type="CDD" id="cd17535">
    <property type="entry name" value="REC_NarL-like"/>
    <property type="match status" value="1"/>
</dbReference>
<dbReference type="SUPFAM" id="SSF46894">
    <property type="entry name" value="C-terminal effector domain of the bipartite response regulators"/>
    <property type="match status" value="1"/>
</dbReference>
<feature type="domain" description="Response regulatory" evidence="7">
    <location>
        <begin position="8"/>
        <end position="124"/>
    </location>
</feature>
<dbReference type="PRINTS" id="PR00038">
    <property type="entry name" value="HTHLUXR"/>
</dbReference>
<evidence type="ECO:0000256" key="1">
    <source>
        <dbReference type="ARBA" id="ARBA00022553"/>
    </source>
</evidence>
<feature type="domain" description="HTH luxR-type" evidence="6">
    <location>
        <begin position="148"/>
        <end position="213"/>
    </location>
</feature>
<comment type="caution">
    <text evidence="8">The sequence shown here is derived from an EMBL/GenBank/DDBJ whole genome shotgun (WGS) entry which is preliminary data.</text>
</comment>
<sequence length="229" mass="25135">MSTFAPTRILVADDHTLMREGLRRIIEGAQDMRVAAEATNGHEVLAHVRRGEVDLVLLDLSMPGKSGVPLIKQIKEEFPRLPVLVLTMHQEEQYAVRSIQAGASGYLTKESAGTELVTAIRRVASGRLFISPEVAEQLAMNVMPGSHKELSHKSLSDREFEVFRLMVEGASVTDVADRLKLSAKTVSTHKARILQKMNMQSLAQLVRYAVENGIIGDAEGSHATQDEAP</sequence>
<dbReference type="InterPro" id="IPR011006">
    <property type="entry name" value="CheY-like_superfamily"/>
</dbReference>
<dbReference type="PANTHER" id="PTHR43214:SF41">
    <property type="entry name" value="NITRATE_NITRITE RESPONSE REGULATOR PROTEIN NARP"/>
    <property type="match status" value="1"/>
</dbReference>
<organism evidence="8 9">
    <name type="scientific">Uliginosibacterium sediminicola</name>
    <dbReference type="NCBI Taxonomy" id="2024550"/>
    <lineage>
        <taxon>Bacteria</taxon>
        <taxon>Pseudomonadati</taxon>
        <taxon>Pseudomonadota</taxon>
        <taxon>Betaproteobacteria</taxon>
        <taxon>Rhodocyclales</taxon>
        <taxon>Zoogloeaceae</taxon>
        <taxon>Uliginosibacterium</taxon>
    </lineage>
</organism>
<dbReference type="SMART" id="SM00448">
    <property type="entry name" value="REC"/>
    <property type="match status" value="1"/>
</dbReference>
<feature type="modified residue" description="4-aspartylphosphate" evidence="5">
    <location>
        <position position="59"/>
    </location>
</feature>
<keyword evidence="9" id="KW-1185">Reference proteome</keyword>
<dbReference type="InterPro" id="IPR000792">
    <property type="entry name" value="Tscrpt_reg_LuxR_C"/>
</dbReference>
<reference evidence="8 9" key="1">
    <citation type="journal article" date="2018" name="Int. J. Syst. Evol. Microbiol.">
        <title>Uliginosibacterium sediminicola sp. nov., isolated from freshwater sediment.</title>
        <authorList>
            <person name="Hwang W.M."/>
            <person name="Kim S.M."/>
            <person name="Kang K."/>
            <person name="Ahn T.Y."/>
        </authorList>
    </citation>
    <scope>NUCLEOTIDE SEQUENCE [LARGE SCALE GENOMIC DNA]</scope>
    <source>
        <strain evidence="8 9">M1-21</strain>
    </source>
</reference>
<dbReference type="Pfam" id="PF00072">
    <property type="entry name" value="Response_reg"/>
    <property type="match status" value="1"/>
</dbReference>
<dbReference type="PROSITE" id="PS00622">
    <property type="entry name" value="HTH_LUXR_1"/>
    <property type="match status" value="1"/>
</dbReference>